<dbReference type="EMBL" id="AEPV01000041">
    <property type="protein sequence ID" value="EFU73993.1"/>
    <property type="molecule type" value="Genomic_DNA"/>
</dbReference>
<evidence type="ECO:0000313" key="2">
    <source>
        <dbReference type="Proteomes" id="UP000010296"/>
    </source>
</evidence>
<protein>
    <submittedName>
        <fullName evidence="1">Uncharacterized protein</fullName>
    </submittedName>
</protein>
<dbReference type="AlphaFoldDB" id="E6LFN1"/>
<accession>E6LFN1</accession>
<evidence type="ECO:0000313" key="1">
    <source>
        <dbReference type="EMBL" id="EFU73993.1"/>
    </source>
</evidence>
<comment type="caution">
    <text evidence="1">The sequence shown here is derived from an EMBL/GenBank/DDBJ whole genome shotgun (WGS) entry which is preliminary data.</text>
</comment>
<reference evidence="1 2" key="1">
    <citation type="submission" date="2010-12" db="EMBL/GenBank/DDBJ databases">
        <authorList>
            <person name="Muzny D."/>
            <person name="Qin X."/>
            <person name="Deng J."/>
            <person name="Jiang H."/>
            <person name="Liu Y."/>
            <person name="Qu J."/>
            <person name="Song X.-Z."/>
            <person name="Zhang L."/>
            <person name="Thornton R."/>
            <person name="Coyle M."/>
            <person name="Francisco L."/>
            <person name="Jackson L."/>
            <person name="Javaid M."/>
            <person name="Korchina V."/>
            <person name="Kovar C."/>
            <person name="Mata R."/>
            <person name="Mathew T."/>
            <person name="Ngo R."/>
            <person name="Nguyen L."/>
            <person name="Nguyen N."/>
            <person name="Okwuonu G."/>
            <person name="Ongeri F."/>
            <person name="Pham C."/>
            <person name="Simmons D."/>
            <person name="Wilczek-Boney K."/>
            <person name="Hale W."/>
            <person name="Jakkamsetti A."/>
            <person name="Pham P."/>
            <person name="Ruth R."/>
            <person name="San Lucas F."/>
            <person name="Warren J."/>
            <person name="Zhang J."/>
            <person name="Zhao Z."/>
            <person name="Zhou C."/>
            <person name="Zhu D."/>
            <person name="Lee S."/>
            <person name="Bess C."/>
            <person name="Blankenburg K."/>
            <person name="Forbes L."/>
            <person name="Fu Q."/>
            <person name="Gubbala S."/>
            <person name="Hirani K."/>
            <person name="Jayaseelan J.C."/>
            <person name="Lara F."/>
            <person name="Munidasa M."/>
            <person name="Palculict T."/>
            <person name="Patil S."/>
            <person name="Pu L.-L."/>
            <person name="Saada N."/>
            <person name="Tang L."/>
            <person name="Weissenberger G."/>
            <person name="Zhu Y."/>
            <person name="Hemphill L."/>
            <person name="Shang Y."/>
            <person name="Youmans B."/>
            <person name="Ayvaz T."/>
            <person name="Ross M."/>
            <person name="Santibanez J."/>
            <person name="Aqrawi P."/>
            <person name="Gross S."/>
            <person name="Joshi V."/>
            <person name="Fowler G."/>
            <person name="Nazareth L."/>
            <person name="Reid J."/>
            <person name="Worley K."/>
            <person name="Petrosino J."/>
            <person name="Highlander S."/>
            <person name="Gibbs R."/>
        </authorList>
    </citation>
    <scope>NUCLEOTIDE SEQUENCE [LARGE SCALE GENOMIC DNA]</scope>
    <source>
        <strain evidence="2">DSM 15952 / CCUG 50447 / LMG 22039 / TP 1.5</strain>
    </source>
</reference>
<dbReference type="Proteomes" id="UP000010296">
    <property type="component" value="Unassembled WGS sequence"/>
</dbReference>
<dbReference type="PATRIC" id="fig|888064.11.peg.1492"/>
<sequence length="127" mass="15206">MTLEEEQMKEQLRHDARIFYDSLSVETQESLLNDIRQLLYSEKFGIDSQIAPFLKAVFENKLTTISHRNVYQYQNQKNQELIIQAIEASYLFKSYHLLKVFYNFREVSLEFLSEILEYSHSRISLTQ</sequence>
<organism evidence="1 2">
    <name type="scientific">Enterococcus italicus (strain DSM 15952 / CCUG 50447 / LMG 22039 / TP 1.5)</name>
    <dbReference type="NCBI Taxonomy" id="888064"/>
    <lineage>
        <taxon>Bacteria</taxon>
        <taxon>Bacillati</taxon>
        <taxon>Bacillota</taxon>
        <taxon>Bacilli</taxon>
        <taxon>Lactobacillales</taxon>
        <taxon>Enterococcaceae</taxon>
        <taxon>Enterococcus</taxon>
    </lineage>
</organism>
<dbReference type="HOGENOM" id="CLU_1967158_0_0_9"/>
<proteinExistence type="predicted"/>
<name>E6LFN1_ENTI1</name>
<dbReference type="STRING" id="888064.HMPREF9088_1171"/>
<keyword evidence="2" id="KW-1185">Reference proteome</keyword>
<gene>
    <name evidence="1" type="ORF">HMPREF9088_1171</name>
</gene>